<dbReference type="SMART" id="SM00136">
    <property type="entry name" value="LamNT"/>
    <property type="match status" value="1"/>
</dbReference>
<dbReference type="PROSITE" id="PS50027">
    <property type="entry name" value="EGF_LAM_2"/>
    <property type="match status" value="1"/>
</dbReference>
<dbReference type="GO" id="GO:0009888">
    <property type="term" value="P:tissue development"/>
    <property type="evidence" value="ECO:0007669"/>
    <property type="project" value="TreeGrafter"/>
</dbReference>
<dbReference type="GO" id="GO:0009887">
    <property type="term" value="P:animal organ morphogenesis"/>
    <property type="evidence" value="ECO:0007669"/>
    <property type="project" value="TreeGrafter"/>
</dbReference>
<evidence type="ECO:0000256" key="7">
    <source>
        <dbReference type="ARBA" id="ARBA00022889"/>
    </source>
</evidence>
<dbReference type="SUPFAM" id="SSF57196">
    <property type="entry name" value="EGF/Laminin"/>
    <property type="match status" value="2"/>
</dbReference>
<reference evidence="15 16" key="1">
    <citation type="submission" date="2022-11" db="EMBL/GenBank/DDBJ databases">
        <title>Whole genome sequence of Eschrichtius robustus ER-17-0199.</title>
        <authorList>
            <person name="Bruniche-Olsen A."/>
            <person name="Black A.N."/>
            <person name="Fields C.J."/>
            <person name="Walden K."/>
            <person name="Dewoody J.A."/>
        </authorList>
    </citation>
    <scope>NUCLEOTIDE SEQUENCE [LARGE SCALE GENOMIC DNA]</scope>
    <source>
        <strain evidence="15">ER-17-0199</strain>
        <tissue evidence="15">Blubber</tissue>
    </source>
</reference>
<evidence type="ECO:0000259" key="13">
    <source>
        <dbReference type="PROSITE" id="PS50027"/>
    </source>
</evidence>
<evidence type="ECO:0000256" key="12">
    <source>
        <dbReference type="PROSITE-ProRule" id="PRU00460"/>
    </source>
</evidence>
<organism evidence="15 16">
    <name type="scientific">Eschrichtius robustus</name>
    <name type="common">California gray whale</name>
    <name type="synonym">Eschrichtius gibbosus</name>
    <dbReference type="NCBI Taxonomy" id="9764"/>
    <lineage>
        <taxon>Eukaryota</taxon>
        <taxon>Metazoa</taxon>
        <taxon>Chordata</taxon>
        <taxon>Craniata</taxon>
        <taxon>Vertebrata</taxon>
        <taxon>Euteleostomi</taxon>
        <taxon>Mammalia</taxon>
        <taxon>Eutheria</taxon>
        <taxon>Laurasiatheria</taxon>
        <taxon>Artiodactyla</taxon>
        <taxon>Whippomorpha</taxon>
        <taxon>Cetacea</taxon>
        <taxon>Mysticeti</taxon>
        <taxon>Eschrichtiidae</taxon>
        <taxon>Eschrichtius</taxon>
    </lineage>
</organism>
<dbReference type="GO" id="GO:0007411">
    <property type="term" value="P:axon guidance"/>
    <property type="evidence" value="ECO:0007669"/>
    <property type="project" value="TreeGrafter"/>
</dbReference>
<gene>
    <name evidence="15" type="ORF">J1605_013336</name>
</gene>
<dbReference type="GO" id="GO:0034446">
    <property type="term" value="P:substrate adhesion-dependent cell spreading"/>
    <property type="evidence" value="ECO:0007669"/>
    <property type="project" value="TreeGrafter"/>
</dbReference>
<dbReference type="CDD" id="cd00055">
    <property type="entry name" value="EGF_Lam"/>
    <property type="match status" value="2"/>
</dbReference>
<dbReference type="InterPro" id="IPR050440">
    <property type="entry name" value="Laminin/Netrin_ECM"/>
</dbReference>
<keyword evidence="10" id="KW-0325">Glycoprotein</keyword>
<dbReference type="Pfam" id="PF00053">
    <property type="entry name" value="EGF_laminin"/>
    <property type="match status" value="2"/>
</dbReference>
<dbReference type="FunFam" id="2.10.25.10:FF:000084">
    <property type="entry name" value="Laminin subunit alpha 3"/>
    <property type="match status" value="1"/>
</dbReference>
<keyword evidence="4" id="KW-0732">Signal</keyword>
<feature type="domain" description="Laminin N-terminal" evidence="14">
    <location>
        <begin position="17"/>
        <end position="301"/>
    </location>
</feature>
<accession>A0AB34GGT5</accession>
<dbReference type="EMBL" id="JAIQCJ010002240">
    <property type="protein sequence ID" value="KAJ8778659.1"/>
    <property type="molecule type" value="Genomic_DNA"/>
</dbReference>
<evidence type="ECO:0000256" key="1">
    <source>
        <dbReference type="ARBA" id="ARBA00004302"/>
    </source>
</evidence>
<evidence type="ECO:0000256" key="6">
    <source>
        <dbReference type="ARBA" id="ARBA00022869"/>
    </source>
</evidence>
<dbReference type="PANTHER" id="PTHR10574">
    <property type="entry name" value="NETRIN/LAMININ-RELATED"/>
    <property type="match status" value="1"/>
</dbReference>
<evidence type="ECO:0000256" key="4">
    <source>
        <dbReference type="ARBA" id="ARBA00022729"/>
    </source>
</evidence>
<dbReference type="PROSITE" id="PS01248">
    <property type="entry name" value="EGF_LAM_1"/>
    <property type="match status" value="1"/>
</dbReference>
<protein>
    <submittedName>
        <fullName evidence="15">Uncharacterized protein</fullName>
    </submittedName>
</protein>
<dbReference type="GO" id="GO:0005576">
    <property type="term" value="C:extracellular region"/>
    <property type="evidence" value="ECO:0007669"/>
    <property type="project" value="UniProtKB-ARBA"/>
</dbReference>
<keyword evidence="9 12" id="KW-1015">Disulfide bond</keyword>
<keyword evidence="2" id="KW-0964">Secreted</keyword>
<evidence type="ECO:0000256" key="2">
    <source>
        <dbReference type="ARBA" id="ARBA00022525"/>
    </source>
</evidence>
<dbReference type="InterPro" id="IPR002049">
    <property type="entry name" value="LE_dom"/>
</dbReference>
<dbReference type="InterPro" id="IPR008211">
    <property type="entry name" value="Laminin_N"/>
</dbReference>
<keyword evidence="16" id="KW-1185">Reference proteome</keyword>
<dbReference type="Gene3D" id="2.60.120.260">
    <property type="entry name" value="Galactose-binding domain-like"/>
    <property type="match status" value="1"/>
</dbReference>
<keyword evidence="6" id="KW-0084">Basement membrane</keyword>
<dbReference type="Proteomes" id="UP001159641">
    <property type="component" value="Unassembled WGS sequence"/>
</dbReference>
<dbReference type="Gene3D" id="2.170.300.10">
    <property type="entry name" value="Tie2 ligand-binding domain superfamily"/>
    <property type="match status" value="1"/>
</dbReference>
<name>A0AB34GGT5_ESCRO</name>
<keyword evidence="7" id="KW-0130">Cell adhesion</keyword>
<evidence type="ECO:0000256" key="10">
    <source>
        <dbReference type="ARBA" id="ARBA00023180"/>
    </source>
</evidence>
<dbReference type="GO" id="GO:0043256">
    <property type="term" value="C:laminin complex"/>
    <property type="evidence" value="ECO:0007669"/>
    <property type="project" value="TreeGrafter"/>
</dbReference>
<feature type="domain" description="Laminin EGF-like" evidence="13">
    <location>
        <begin position="277"/>
        <end position="336"/>
    </location>
</feature>
<evidence type="ECO:0000259" key="14">
    <source>
        <dbReference type="PROSITE" id="PS51117"/>
    </source>
</evidence>
<comment type="caution">
    <text evidence="15">The sequence shown here is derived from an EMBL/GenBank/DDBJ whole genome shotgun (WGS) entry which is preliminary data.</text>
</comment>
<comment type="subcellular location">
    <subcellularLocation>
        <location evidence="1">Secreted</location>
        <location evidence="1">Extracellular space</location>
        <location evidence="1">Extracellular matrix</location>
        <location evidence="1">Basement membrane</location>
    </subcellularLocation>
</comment>
<evidence type="ECO:0000313" key="15">
    <source>
        <dbReference type="EMBL" id="KAJ8778659.1"/>
    </source>
</evidence>
<dbReference type="PANTHER" id="PTHR10574:SF279">
    <property type="entry name" value="LAMININ SUBUNIT BETA 4"/>
    <property type="match status" value="1"/>
</dbReference>
<dbReference type="SMART" id="SM00180">
    <property type="entry name" value="EGF_Lam"/>
    <property type="match status" value="2"/>
</dbReference>
<evidence type="ECO:0000256" key="9">
    <source>
        <dbReference type="ARBA" id="ARBA00023157"/>
    </source>
</evidence>
<dbReference type="Gene3D" id="2.10.25.10">
    <property type="entry name" value="Laminin"/>
    <property type="match status" value="1"/>
</dbReference>
<evidence type="ECO:0000313" key="16">
    <source>
        <dbReference type="Proteomes" id="UP001159641"/>
    </source>
</evidence>
<comment type="caution">
    <text evidence="12">Lacks conserved residue(s) required for the propagation of feature annotation.</text>
</comment>
<sequence>MIKGCSVTWKLKMNATEVPVAPPPTGNLLVGRSTQLSASTCGLGGAQKYCILSYLKEEQKCFICDSRFPYDPHAQPNSHTTENVIPSFEPDGEKKWWQSENGLGHVSIRLDLEALFQFSHLILTFKVHGRCICQHNTDSPNCERCKDFFQDVPWRLAVGPLDSTCRACRCNGHSDRCHFDKTVYLASGSRRGACVTAACTTPRASTAIAADPFSTGTPSRPSRILTRAFTLMKLVSLGPPAHPGFSGVSKLPSRRWELQNRFGSESFPLSEQVGPACECDTDGTISGGLCVSHSDPDLGSVAGHCLCKENVEGAKCDRCKTNHYGLSVTDPLGCQR</sequence>
<feature type="disulfide bond" evidence="12">
    <location>
        <begin position="307"/>
        <end position="316"/>
    </location>
</feature>
<dbReference type="PROSITE" id="PS51117">
    <property type="entry name" value="LAMININ_NTER"/>
    <property type="match status" value="1"/>
</dbReference>
<dbReference type="GO" id="GO:0070831">
    <property type="term" value="P:basement membrane assembly"/>
    <property type="evidence" value="ECO:0007669"/>
    <property type="project" value="TreeGrafter"/>
</dbReference>
<evidence type="ECO:0000256" key="8">
    <source>
        <dbReference type="ARBA" id="ARBA00023054"/>
    </source>
</evidence>
<evidence type="ECO:0000256" key="11">
    <source>
        <dbReference type="ARBA" id="ARBA00023292"/>
    </source>
</evidence>
<dbReference type="AlphaFoldDB" id="A0AB34GGT5"/>
<keyword evidence="11 12" id="KW-0424">Laminin EGF-like domain</keyword>
<dbReference type="Pfam" id="PF00055">
    <property type="entry name" value="Laminin_N"/>
    <property type="match status" value="1"/>
</dbReference>
<evidence type="ECO:0000256" key="5">
    <source>
        <dbReference type="ARBA" id="ARBA00022737"/>
    </source>
</evidence>
<evidence type="ECO:0000256" key="3">
    <source>
        <dbReference type="ARBA" id="ARBA00022530"/>
    </source>
</evidence>
<keyword evidence="5" id="KW-0677">Repeat</keyword>
<dbReference type="GO" id="GO:0016477">
    <property type="term" value="P:cell migration"/>
    <property type="evidence" value="ECO:0007669"/>
    <property type="project" value="TreeGrafter"/>
</dbReference>
<keyword evidence="8" id="KW-0175">Coiled coil</keyword>
<proteinExistence type="predicted"/>
<keyword evidence="3" id="KW-0272">Extracellular matrix</keyword>